<dbReference type="Proteomes" id="UP001153269">
    <property type="component" value="Unassembled WGS sequence"/>
</dbReference>
<accession>A0A9N7VT47</accession>
<comment type="caution">
    <text evidence="1">The sequence shown here is derived from an EMBL/GenBank/DDBJ whole genome shotgun (WGS) entry which is preliminary data.</text>
</comment>
<dbReference type="EMBL" id="CADEAL010004359">
    <property type="protein sequence ID" value="CAB1457836.1"/>
    <property type="molecule type" value="Genomic_DNA"/>
</dbReference>
<protein>
    <submittedName>
        <fullName evidence="1">Uncharacterized protein</fullName>
    </submittedName>
</protein>
<gene>
    <name evidence="1" type="ORF">PLEPLA_LOCUS45664</name>
</gene>
<proteinExistence type="predicted"/>
<sequence>MGQETLQQRCPPLCLLWRSSSCYMAMYSSATRTSALLACSLYRTVSAPVPLPVAALLLLLNLRSNQQTAIRCTDYSPGTRFCLALGTNVSRDWLQPPHNP</sequence>
<organism evidence="1 2">
    <name type="scientific">Pleuronectes platessa</name>
    <name type="common">European plaice</name>
    <dbReference type="NCBI Taxonomy" id="8262"/>
    <lineage>
        <taxon>Eukaryota</taxon>
        <taxon>Metazoa</taxon>
        <taxon>Chordata</taxon>
        <taxon>Craniata</taxon>
        <taxon>Vertebrata</taxon>
        <taxon>Euteleostomi</taxon>
        <taxon>Actinopterygii</taxon>
        <taxon>Neopterygii</taxon>
        <taxon>Teleostei</taxon>
        <taxon>Neoteleostei</taxon>
        <taxon>Acanthomorphata</taxon>
        <taxon>Carangaria</taxon>
        <taxon>Pleuronectiformes</taxon>
        <taxon>Pleuronectoidei</taxon>
        <taxon>Pleuronectidae</taxon>
        <taxon>Pleuronectes</taxon>
    </lineage>
</organism>
<evidence type="ECO:0000313" key="2">
    <source>
        <dbReference type="Proteomes" id="UP001153269"/>
    </source>
</evidence>
<evidence type="ECO:0000313" key="1">
    <source>
        <dbReference type="EMBL" id="CAB1457836.1"/>
    </source>
</evidence>
<dbReference type="AlphaFoldDB" id="A0A9N7VT47"/>
<keyword evidence="2" id="KW-1185">Reference proteome</keyword>
<name>A0A9N7VT47_PLEPL</name>
<reference evidence="1" key="1">
    <citation type="submission" date="2020-03" db="EMBL/GenBank/DDBJ databases">
        <authorList>
            <person name="Weist P."/>
        </authorList>
    </citation>
    <scope>NUCLEOTIDE SEQUENCE</scope>
</reference>